<name>A0ABM7X701_9BACT</name>
<dbReference type="InterPro" id="IPR011249">
    <property type="entry name" value="Metalloenz_LuxS/M16"/>
</dbReference>
<dbReference type="Pfam" id="PF00675">
    <property type="entry name" value="Peptidase_M16"/>
    <property type="match status" value="1"/>
</dbReference>
<evidence type="ECO:0000313" key="4">
    <source>
        <dbReference type="Proteomes" id="UP001162734"/>
    </source>
</evidence>
<dbReference type="SUPFAM" id="SSF63411">
    <property type="entry name" value="LuxS/MPP-like metallohydrolase"/>
    <property type="match status" value="2"/>
</dbReference>
<protein>
    <recommendedName>
        <fullName evidence="5">Insulinase family protein</fullName>
    </recommendedName>
</protein>
<sequence>MSDEISLPPIVDETLENGLQIILARREGVPLCAVRLLVRAGAALDPAGRHGLAHLVAQAARRGTARRSGREVDEEVEGLGAELGAGADEDASYFGLSAPSEFLSELIDVVADVVAGPTFPAGELSRIRRREVASLAHLLDEPGAVADRATIAAVFGKHPYGHPVDGRARHLAASTRADVTGFHRRWFGPRNAVLVVVGALDPAAALRLVRRKLGGWRSPAEPAPELGAPADPSREVVIVDRPDATQAQVRVAVPAFARASPEYFPALVANAVFGGGFTSRLMEAVRVNRGLSYGVRSRFAASRAAGFFYMSSFTKNESAAELVELLLSEAARFRDGGPTEEELERTRAYLCGLYPLALETHDQVADKLTEVALYGVDRDEVAGYRARVRAVTPSDCAEVARRHFPVERGVVVAVGPARQLEKSFARFGPVRVVSGKSLV</sequence>
<feature type="domain" description="Peptidase M16 C-terminal" evidence="2">
    <location>
        <begin position="175"/>
        <end position="348"/>
    </location>
</feature>
<evidence type="ECO:0000313" key="3">
    <source>
        <dbReference type="EMBL" id="BDG07563.1"/>
    </source>
</evidence>
<gene>
    <name evidence="3" type="ORF">AMPC_06760</name>
</gene>
<keyword evidence="4" id="KW-1185">Reference proteome</keyword>
<dbReference type="InterPro" id="IPR007863">
    <property type="entry name" value="Peptidase_M16_C"/>
</dbReference>
<dbReference type="InterPro" id="IPR011765">
    <property type="entry name" value="Pept_M16_N"/>
</dbReference>
<accession>A0ABM7X701</accession>
<evidence type="ECO:0008006" key="5">
    <source>
        <dbReference type="Google" id="ProtNLM"/>
    </source>
</evidence>
<dbReference type="Gene3D" id="3.30.830.10">
    <property type="entry name" value="Metalloenzyme, LuxS/M16 peptidase-like"/>
    <property type="match status" value="2"/>
</dbReference>
<feature type="domain" description="Peptidase M16 N-terminal" evidence="1">
    <location>
        <begin position="22"/>
        <end position="163"/>
    </location>
</feature>
<reference evidence="4" key="1">
    <citation type="journal article" date="2022" name="Int. J. Syst. Evol. Microbiol.">
        <title>Anaeromyxobacter oryzae sp. nov., Anaeromyxobacter diazotrophicus sp. nov. and Anaeromyxobacter paludicola sp. nov., isolated from paddy soils.</title>
        <authorList>
            <person name="Itoh H."/>
            <person name="Xu Z."/>
            <person name="Mise K."/>
            <person name="Masuda Y."/>
            <person name="Ushijima N."/>
            <person name="Hayakawa C."/>
            <person name="Shiratori Y."/>
            <person name="Senoo K."/>
        </authorList>
    </citation>
    <scope>NUCLEOTIDE SEQUENCE [LARGE SCALE GENOMIC DNA]</scope>
    <source>
        <strain evidence="4">Red630</strain>
    </source>
</reference>
<evidence type="ECO:0000259" key="2">
    <source>
        <dbReference type="Pfam" id="PF05193"/>
    </source>
</evidence>
<dbReference type="Proteomes" id="UP001162734">
    <property type="component" value="Chromosome"/>
</dbReference>
<proteinExistence type="predicted"/>
<organism evidence="3 4">
    <name type="scientific">Anaeromyxobacter paludicola</name>
    <dbReference type="NCBI Taxonomy" id="2918171"/>
    <lineage>
        <taxon>Bacteria</taxon>
        <taxon>Pseudomonadati</taxon>
        <taxon>Myxococcota</taxon>
        <taxon>Myxococcia</taxon>
        <taxon>Myxococcales</taxon>
        <taxon>Cystobacterineae</taxon>
        <taxon>Anaeromyxobacteraceae</taxon>
        <taxon>Anaeromyxobacter</taxon>
    </lineage>
</organism>
<dbReference type="Pfam" id="PF05193">
    <property type="entry name" value="Peptidase_M16_C"/>
    <property type="match status" value="1"/>
</dbReference>
<dbReference type="EMBL" id="AP025592">
    <property type="protein sequence ID" value="BDG07563.1"/>
    <property type="molecule type" value="Genomic_DNA"/>
</dbReference>
<evidence type="ECO:0000259" key="1">
    <source>
        <dbReference type="Pfam" id="PF00675"/>
    </source>
</evidence>
<dbReference type="InterPro" id="IPR050361">
    <property type="entry name" value="MPP/UQCRC_Complex"/>
</dbReference>
<dbReference type="PANTHER" id="PTHR11851">
    <property type="entry name" value="METALLOPROTEASE"/>
    <property type="match status" value="1"/>
</dbReference>
<dbReference type="PANTHER" id="PTHR11851:SF224">
    <property type="entry name" value="PROCESSING PROTEASE"/>
    <property type="match status" value="1"/>
</dbReference>
<dbReference type="RefSeq" id="WP_248344349.1">
    <property type="nucleotide sequence ID" value="NZ_AP025592.1"/>
</dbReference>